<evidence type="ECO:0000313" key="2">
    <source>
        <dbReference type="Proteomes" id="UP000234420"/>
    </source>
</evidence>
<accession>A0A2N4UWK8</accession>
<reference evidence="1 2" key="1">
    <citation type="journal article" date="2018" name="Syst. Appl. Microbiol.">
        <title>Photobacterium carnosum sp. nov., isolated from spoiled modified atmosphere packaged poultry meat.</title>
        <authorList>
            <person name="Hilgarth M."/>
            <person name="Fuertes S."/>
            <person name="Ehrmann M."/>
            <person name="Vogel R.F."/>
        </authorList>
    </citation>
    <scope>NUCLEOTIDE SEQUENCE [LARGE SCALE GENOMIC DNA]</scope>
    <source>
        <strain evidence="1 2">TMW 2.2021</strain>
    </source>
</reference>
<organism evidence="1 2">
    <name type="scientific">Photobacterium carnosum</name>
    <dbReference type="NCBI Taxonomy" id="2023717"/>
    <lineage>
        <taxon>Bacteria</taxon>
        <taxon>Pseudomonadati</taxon>
        <taxon>Pseudomonadota</taxon>
        <taxon>Gammaproteobacteria</taxon>
        <taxon>Vibrionales</taxon>
        <taxon>Vibrionaceae</taxon>
        <taxon>Photobacterium</taxon>
    </lineage>
</organism>
<dbReference type="GeneID" id="69966069"/>
<keyword evidence="2" id="KW-1185">Reference proteome</keyword>
<dbReference type="EMBL" id="NPIB01000002">
    <property type="protein sequence ID" value="PLC59412.1"/>
    <property type="molecule type" value="Genomic_DNA"/>
</dbReference>
<comment type="caution">
    <text evidence="1">The sequence shown here is derived from an EMBL/GenBank/DDBJ whole genome shotgun (WGS) entry which is preliminary data.</text>
</comment>
<dbReference type="Proteomes" id="UP000234420">
    <property type="component" value="Unassembled WGS sequence"/>
</dbReference>
<dbReference type="RefSeq" id="WP_101767613.1">
    <property type="nucleotide sequence ID" value="NZ_BPPU01000003.1"/>
</dbReference>
<dbReference type="AlphaFoldDB" id="A0A2N4UWK8"/>
<sequence length="188" mass="21594">MSRRYTIKQYAQTYYNNNIENFAHDANMSMEDISALLDSDKIVLVEQGKHTLLDSSNSILPVIPFNVYLKKVESLVVCFSYGDHDFEVEINDPLPRVLVGDESVLKSLEIEYIYDSVLVRVDSKFEIAIVNNEIAYHSRTGDYRLIPNNDNSLKDAFYVTVEEAIHKASKLGVSVFFDELPIWTCRKK</sequence>
<protein>
    <submittedName>
        <fullName evidence="1">Uncharacterized protein</fullName>
    </submittedName>
</protein>
<name>A0A2N4UWK8_9GAMM</name>
<proteinExistence type="predicted"/>
<evidence type="ECO:0000313" key="1">
    <source>
        <dbReference type="EMBL" id="PLC59412.1"/>
    </source>
</evidence>
<gene>
    <name evidence="1" type="ORF">CIK00_03840</name>
</gene>